<evidence type="ECO:0000256" key="2">
    <source>
        <dbReference type="ARBA" id="ARBA00004141"/>
    </source>
</evidence>
<dbReference type="EC" id="2.7.13.3" evidence="3"/>
<dbReference type="SMART" id="SM00388">
    <property type="entry name" value="HisKA"/>
    <property type="match status" value="1"/>
</dbReference>
<dbReference type="CDD" id="cd00075">
    <property type="entry name" value="HATPase"/>
    <property type="match status" value="1"/>
</dbReference>
<dbReference type="InterPro" id="IPR050428">
    <property type="entry name" value="TCS_sensor_his_kinase"/>
</dbReference>
<dbReference type="PANTHER" id="PTHR45436">
    <property type="entry name" value="SENSOR HISTIDINE KINASE YKOH"/>
    <property type="match status" value="1"/>
</dbReference>
<dbReference type="RefSeq" id="WP_315648008.1">
    <property type="nucleotide sequence ID" value="NZ_JAVXZY010000001.1"/>
</dbReference>
<sequence>MSEARPDPTPAASAWQRAAALLVPRSLRYRLLMFLLLAVSAAALLQGLSAYNTALRETDEIFDYQMQQMALSLRGTVGSGTVSLPLGEEQSFDFQVQVWALDGSPLFRSPGEAWLPQRAVLGFSEQRSNGRRFRVFSFQTRYQVVQVAQDIAVRQRMAGQLAWRTIAPIALMLPLLALVVWWGVSHALEPVARVREQLAGRAAADLSPVAGANLPAEVQPVIDEFNALLARVRQAFETQQHFVADAAHELRSPLAALQLQLQSLQRATDSATQAQAVERLGQGIERASRLVEQLLVLAREDGGGAAALQLMQTVDLASLCRDAVVEASDAAALRHIDVGLGRCDALQASGHAEALRILLRNLLDNAIKYSPEGGRVDLSLQALGDEALLVVEDSGPGIAEAERERVFDRFYRSAEAGAHGAAGSGLGLSIVRAIAERHGARLRLDRSSLLGGLRVELRLPMKVVSAAA</sequence>
<dbReference type="EMBL" id="JAVXZY010000001">
    <property type="protein sequence ID" value="MDT8997779.1"/>
    <property type="molecule type" value="Genomic_DNA"/>
</dbReference>
<keyword evidence="7" id="KW-0547">Nucleotide-binding</keyword>
<dbReference type="SMART" id="SM00387">
    <property type="entry name" value="HATPase_c"/>
    <property type="match status" value="1"/>
</dbReference>
<comment type="subcellular location">
    <subcellularLocation>
        <location evidence="2">Membrane</location>
        <topology evidence="2">Multi-pass membrane protein</topology>
    </subcellularLocation>
</comment>
<evidence type="ECO:0000256" key="13">
    <source>
        <dbReference type="SAM" id="Phobius"/>
    </source>
</evidence>
<dbReference type="GO" id="GO:0005524">
    <property type="term" value="F:ATP binding"/>
    <property type="evidence" value="ECO:0007669"/>
    <property type="project" value="UniProtKB-KW"/>
</dbReference>
<proteinExistence type="predicted"/>
<dbReference type="PROSITE" id="PS50885">
    <property type="entry name" value="HAMP"/>
    <property type="match status" value="1"/>
</dbReference>
<feature type="transmembrane region" description="Helical" evidence="13">
    <location>
        <begin position="31"/>
        <end position="51"/>
    </location>
</feature>
<dbReference type="InterPro" id="IPR036097">
    <property type="entry name" value="HisK_dim/P_sf"/>
</dbReference>
<dbReference type="PROSITE" id="PS50109">
    <property type="entry name" value="HIS_KIN"/>
    <property type="match status" value="1"/>
</dbReference>
<evidence type="ECO:0000256" key="4">
    <source>
        <dbReference type="ARBA" id="ARBA00022553"/>
    </source>
</evidence>
<evidence type="ECO:0000256" key="3">
    <source>
        <dbReference type="ARBA" id="ARBA00012438"/>
    </source>
</evidence>
<evidence type="ECO:0000256" key="9">
    <source>
        <dbReference type="ARBA" id="ARBA00022840"/>
    </source>
</evidence>
<keyword evidence="4" id="KW-0597">Phosphoprotein</keyword>
<dbReference type="PANTHER" id="PTHR45436:SF14">
    <property type="entry name" value="SENSOR PROTEIN QSEC"/>
    <property type="match status" value="1"/>
</dbReference>
<evidence type="ECO:0000256" key="6">
    <source>
        <dbReference type="ARBA" id="ARBA00022692"/>
    </source>
</evidence>
<name>A0ABU3P5C7_9BURK</name>
<evidence type="ECO:0000256" key="12">
    <source>
        <dbReference type="ARBA" id="ARBA00023136"/>
    </source>
</evidence>
<dbReference type="Proteomes" id="UP001246372">
    <property type="component" value="Unassembled WGS sequence"/>
</dbReference>
<dbReference type="InterPro" id="IPR003660">
    <property type="entry name" value="HAMP_dom"/>
</dbReference>
<protein>
    <recommendedName>
        <fullName evidence="3">histidine kinase</fullName>
        <ecNumber evidence="3">2.7.13.3</ecNumber>
    </recommendedName>
</protein>
<evidence type="ECO:0000313" key="17">
    <source>
        <dbReference type="Proteomes" id="UP001246372"/>
    </source>
</evidence>
<keyword evidence="5" id="KW-0808">Transferase</keyword>
<gene>
    <name evidence="16" type="ORF">RQP53_00655</name>
</gene>
<dbReference type="InterPro" id="IPR036890">
    <property type="entry name" value="HATPase_C_sf"/>
</dbReference>
<keyword evidence="12 13" id="KW-0472">Membrane</keyword>
<keyword evidence="17" id="KW-1185">Reference proteome</keyword>
<dbReference type="CDD" id="cd00082">
    <property type="entry name" value="HisKA"/>
    <property type="match status" value="1"/>
</dbReference>
<evidence type="ECO:0000256" key="11">
    <source>
        <dbReference type="ARBA" id="ARBA00023012"/>
    </source>
</evidence>
<comment type="caution">
    <text evidence="16">The sequence shown here is derived from an EMBL/GenBank/DDBJ whole genome shotgun (WGS) entry which is preliminary data.</text>
</comment>
<dbReference type="InterPro" id="IPR013727">
    <property type="entry name" value="2CSK_N"/>
</dbReference>
<dbReference type="Gene3D" id="1.10.287.130">
    <property type="match status" value="1"/>
</dbReference>
<dbReference type="SUPFAM" id="SSF55874">
    <property type="entry name" value="ATPase domain of HSP90 chaperone/DNA topoisomerase II/histidine kinase"/>
    <property type="match status" value="1"/>
</dbReference>
<keyword evidence="9 16" id="KW-0067">ATP-binding</keyword>
<evidence type="ECO:0000259" key="14">
    <source>
        <dbReference type="PROSITE" id="PS50109"/>
    </source>
</evidence>
<evidence type="ECO:0000256" key="5">
    <source>
        <dbReference type="ARBA" id="ARBA00022679"/>
    </source>
</evidence>
<accession>A0ABU3P5C7</accession>
<dbReference type="Pfam" id="PF00512">
    <property type="entry name" value="HisKA"/>
    <property type="match status" value="1"/>
</dbReference>
<organism evidence="16 17">
    <name type="scientific">Roseateles aquae</name>
    <dbReference type="NCBI Taxonomy" id="3077235"/>
    <lineage>
        <taxon>Bacteria</taxon>
        <taxon>Pseudomonadati</taxon>
        <taxon>Pseudomonadota</taxon>
        <taxon>Betaproteobacteria</taxon>
        <taxon>Burkholderiales</taxon>
        <taxon>Sphaerotilaceae</taxon>
        <taxon>Roseateles</taxon>
    </lineage>
</organism>
<dbReference type="InterPro" id="IPR004358">
    <property type="entry name" value="Sig_transdc_His_kin-like_C"/>
</dbReference>
<feature type="domain" description="Histidine kinase" evidence="14">
    <location>
        <begin position="245"/>
        <end position="463"/>
    </location>
</feature>
<dbReference type="InterPro" id="IPR005467">
    <property type="entry name" value="His_kinase_dom"/>
</dbReference>
<keyword evidence="11" id="KW-0902">Two-component regulatory system</keyword>
<dbReference type="SUPFAM" id="SSF47384">
    <property type="entry name" value="Homodimeric domain of signal transducing histidine kinase"/>
    <property type="match status" value="1"/>
</dbReference>
<dbReference type="Pfam" id="PF02518">
    <property type="entry name" value="HATPase_c"/>
    <property type="match status" value="1"/>
</dbReference>
<evidence type="ECO:0000313" key="16">
    <source>
        <dbReference type="EMBL" id="MDT8997779.1"/>
    </source>
</evidence>
<comment type="catalytic activity">
    <reaction evidence="1">
        <text>ATP + protein L-histidine = ADP + protein N-phospho-L-histidine.</text>
        <dbReference type="EC" id="2.7.13.3"/>
    </reaction>
</comment>
<keyword evidence="8" id="KW-0418">Kinase</keyword>
<dbReference type="InterPro" id="IPR003594">
    <property type="entry name" value="HATPase_dom"/>
</dbReference>
<dbReference type="PRINTS" id="PR00344">
    <property type="entry name" value="BCTRLSENSOR"/>
</dbReference>
<feature type="domain" description="HAMP" evidence="15">
    <location>
        <begin position="185"/>
        <end position="237"/>
    </location>
</feature>
<evidence type="ECO:0000256" key="8">
    <source>
        <dbReference type="ARBA" id="ARBA00022777"/>
    </source>
</evidence>
<evidence type="ECO:0000259" key="15">
    <source>
        <dbReference type="PROSITE" id="PS50885"/>
    </source>
</evidence>
<evidence type="ECO:0000256" key="10">
    <source>
        <dbReference type="ARBA" id="ARBA00022989"/>
    </source>
</evidence>
<dbReference type="Gene3D" id="3.30.565.10">
    <property type="entry name" value="Histidine kinase-like ATPase, C-terminal domain"/>
    <property type="match status" value="1"/>
</dbReference>
<evidence type="ECO:0000256" key="7">
    <source>
        <dbReference type="ARBA" id="ARBA00022741"/>
    </source>
</evidence>
<dbReference type="Pfam" id="PF08521">
    <property type="entry name" value="2CSK_N"/>
    <property type="match status" value="1"/>
</dbReference>
<keyword evidence="6 13" id="KW-0812">Transmembrane</keyword>
<evidence type="ECO:0000256" key="1">
    <source>
        <dbReference type="ARBA" id="ARBA00000085"/>
    </source>
</evidence>
<keyword evidence="10 13" id="KW-1133">Transmembrane helix</keyword>
<dbReference type="InterPro" id="IPR003661">
    <property type="entry name" value="HisK_dim/P_dom"/>
</dbReference>
<feature type="transmembrane region" description="Helical" evidence="13">
    <location>
        <begin position="161"/>
        <end position="184"/>
    </location>
</feature>
<reference evidence="16" key="1">
    <citation type="submission" date="2023-09" db="EMBL/GenBank/DDBJ databases">
        <title>Paucibacter sp. APW11 Genome sequencing and assembly.</title>
        <authorList>
            <person name="Kim I."/>
        </authorList>
    </citation>
    <scope>NUCLEOTIDE SEQUENCE</scope>
    <source>
        <strain evidence="16">APW11</strain>
    </source>
</reference>